<sequence>MTTHTKTDPRPAVVLLHSSLSSRSQWATLMAEQEANFRFIAIDLLGYGKSAFPTEAAAAGYTLAHEADAVAAALASHLDAGEQFHLVGHSYGGATALRLARQMRERVLSLSVFEPVAFHLLPAADAGRQEIEAVVARINAASTAEDATRTFIDYWNRDGAFDALPEVQRHRFTNGIAKVKLDFVALLGEPARPADMALLDMPALVMAGAKGPASTRRVADTLAAALPQARFTLTAGGHMAPITHAAAVNEVLLGFLENQRLIA</sequence>
<dbReference type="PRINTS" id="PR00111">
    <property type="entry name" value="ABHYDROLASE"/>
</dbReference>
<dbReference type="OrthoDB" id="6117067at2"/>
<dbReference type="AlphaFoldDB" id="A0A6L6QKR1"/>
<evidence type="ECO:0000313" key="2">
    <source>
        <dbReference type="EMBL" id="MTW13048.1"/>
    </source>
</evidence>
<evidence type="ECO:0000313" key="3">
    <source>
        <dbReference type="Proteomes" id="UP000472320"/>
    </source>
</evidence>
<accession>A0A6L6QKR1</accession>
<dbReference type="PANTHER" id="PTHR43798:SF33">
    <property type="entry name" value="HYDROLASE, PUTATIVE (AFU_ORTHOLOGUE AFUA_2G14860)-RELATED"/>
    <property type="match status" value="1"/>
</dbReference>
<dbReference type="Proteomes" id="UP000472320">
    <property type="component" value="Unassembled WGS sequence"/>
</dbReference>
<protein>
    <submittedName>
        <fullName evidence="2">Alpha/beta fold hydrolase</fullName>
    </submittedName>
</protein>
<keyword evidence="2" id="KW-0378">Hydrolase</keyword>
<proteinExistence type="predicted"/>
<dbReference type="GO" id="GO:0016787">
    <property type="term" value="F:hydrolase activity"/>
    <property type="evidence" value="ECO:0007669"/>
    <property type="project" value="UniProtKB-KW"/>
</dbReference>
<dbReference type="InterPro" id="IPR000073">
    <property type="entry name" value="AB_hydrolase_1"/>
</dbReference>
<evidence type="ECO:0000259" key="1">
    <source>
        <dbReference type="Pfam" id="PF00561"/>
    </source>
</evidence>
<dbReference type="InterPro" id="IPR050266">
    <property type="entry name" value="AB_hydrolase_sf"/>
</dbReference>
<dbReference type="PANTHER" id="PTHR43798">
    <property type="entry name" value="MONOACYLGLYCEROL LIPASE"/>
    <property type="match status" value="1"/>
</dbReference>
<gene>
    <name evidence="2" type="ORF">GM658_20795</name>
</gene>
<organism evidence="2 3">
    <name type="scientific">Massilia eburnea</name>
    <dbReference type="NCBI Taxonomy" id="1776165"/>
    <lineage>
        <taxon>Bacteria</taxon>
        <taxon>Pseudomonadati</taxon>
        <taxon>Pseudomonadota</taxon>
        <taxon>Betaproteobacteria</taxon>
        <taxon>Burkholderiales</taxon>
        <taxon>Oxalobacteraceae</taxon>
        <taxon>Telluria group</taxon>
        <taxon>Massilia</taxon>
    </lineage>
</organism>
<dbReference type="SUPFAM" id="SSF53474">
    <property type="entry name" value="alpha/beta-Hydrolases"/>
    <property type="match status" value="1"/>
</dbReference>
<feature type="domain" description="AB hydrolase-1" evidence="1">
    <location>
        <begin position="11"/>
        <end position="244"/>
    </location>
</feature>
<dbReference type="GO" id="GO:0016020">
    <property type="term" value="C:membrane"/>
    <property type="evidence" value="ECO:0007669"/>
    <property type="project" value="TreeGrafter"/>
</dbReference>
<name>A0A6L6QKR1_9BURK</name>
<dbReference type="InterPro" id="IPR029058">
    <property type="entry name" value="AB_hydrolase_fold"/>
</dbReference>
<dbReference type="Gene3D" id="3.40.50.1820">
    <property type="entry name" value="alpha/beta hydrolase"/>
    <property type="match status" value="1"/>
</dbReference>
<dbReference type="RefSeq" id="WP_155455974.1">
    <property type="nucleotide sequence ID" value="NZ_WNKX01000018.1"/>
</dbReference>
<comment type="caution">
    <text evidence="2">The sequence shown here is derived from an EMBL/GenBank/DDBJ whole genome shotgun (WGS) entry which is preliminary data.</text>
</comment>
<reference evidence="2 3" key="1">
    <citation type="submission" date="2019-11" db="EMBL/GenBank/DDBJ databases">
        <title>Type strains purchased from KCTC, JCM and DSMZ.</title>
        <authorList>
            <person name="Lu H."/>
        </authorList>
    </citation>
    <scope>NUCLEOTIDE SEQUENCE [LARGE SCALE GENOMIC DNA]</scope>
    <source>
        <strain evidence="2 3">JCM 31587</strain>
    </source>
</reference>
<dbReference type="Pfam" id="PF00561">
    <property type="entry name" value="Abhydrolase_1"/>
    <property type="match status" value="1"/>
</dbReference>
<dbReference type="EMBL" id="WNKX01000018">
    <property type="protein sequence ID" value="MTW13048.1"/>
    <property type="molecule type" value="Genomic_DNA"/>
</dbReference>
<keyword evidence="3" id="KW-1185">Reference proteome</keyword>